<dbReference type="InterPro" id="IPR036942">
    <property type="entry name" value="Beta-barrel_TonB_sf"/>
</dbReference>
<comment type="caution">
    <text evidence="5">The sequence shown here is derived from an EMBL/GenBank/DDBJ whole genome shotgun (WGS) entry which is preliminary data.</text>
</comment>
<keyword evidence="3" id="KW-0998">Cell outer membrane</keyword>
<gene>
    <name evidence="5" type="ORF">OQ279_01875</name>
</gene>
<dbReference type="Gene3D" id="2.60.40.1120">
    <property type="entry name" value="Carboxypeptidase-like, regulatory domain"/>
    <property type="match status" value="1"/>
</dbReference>
<organism evidence="5 6">
    <name type="scientific">Salinimicrobium profundisediminis</name>
    <dbReference type="NCBI Taxonomy" id="2994553"/>
    <lineage>
        <taxon>Bacteria</taxon>
        <taxon>Pseudomonadati</taxon>
        <taxon>Bacteroidota</taxon>
        <taxon>Flavobacteriia</taxon>
        <taxon>Flavobacteriales</taxon>
        <taxon>Flavobacteriaceae</taxon>
        <taxon>Salinimicrobium</taxon>
    </lineage>
</organism>
<dbReference type="RefSeq" id="WP_266068068.1">
    <property type="nucleotide sequence ID" value="NZ_JAPJDA010000002.1"/>
</dbReference>
<dbReference type="SUPFAM" id="SSF56935">
    <property type="entry name" value="Porins"/>
    <property type="match status" value="1"/>
</dbReference>
<dbReference type="SUPFAM" id="SSF49464">
    <property type="entry name" value="Carboxypeptidase regulatory domain-like"/>
    <property type="match status" value="1"/>
</dbReference>
<sequence>MKIFSFGRILFSFLFLSAAAFGQQVSGVVIDQVSGEPLSGVSVTISNAVVEKTSDIEGVFVFSEGLPQGEQILTLSKNGFFSKHFPLKITSEDINLGQIPLVPNLPEMQRQTEIISLGDHELDEEQSVSNISWLLQASKDVFLNAAAFDFSPNFFRPRGYDSEYGKVLINGIEMNKIFSGRPLWSNWGGLNDVQRNQEFSNGTTPSSVSFGGPAGTTNIIMRASQYTHGGKFSYAVANRSYSGRAMGSYHSGLLASGWAYSFSVARRFAEESFVDGTIYDANSFFASVEKKINDSHSLNFTGFYTPNKRGRNSPNTQEVFELKGNSYNAYWGWQDGEIRNSRVQVVEEPVFMLNHSWTVNKALEINTGVAYQFGKIGNSRIEYGGSRLYREGTEDIFLGGGSNPDPAYYQKLPSYFLRFTDAQNFREAYLAEQEFRSFGQINWGELYLANESATVAGGNAVYALYEDRVDDRQISAASNFRYVVSSQLAITGGVDFRQLESENFASVLDLFGATSFLDVDAFSTGSKAQNDLKNPNKLVSENDIFKYHYSFDATKGGGFLQAEFNLQKIETYLAIETSATTYRRTGHFQNGNFPDNSLEESEKINFGNYGVKGGITYKLNGRNYFSTNLSGFTKPPALRNSFSNARQNNDVVLGLRSEKIMTADAGYQIRMPFLTGRITGFYGLFEDATEVSFYYADGLAGSGRDVTNAFVQEIMTGIDKRHVGVEFGLEIPVTTTLKIRSAGSIGEYMYQSNPNIYLTSDDFTEVRHMGQTFLEGYRLPGGPQRAVQVGFEYRDPAYWWVSASANFFSKSFIDVAPLPRTKNFETDLDGLPLLNFDEFIAKQLLKQEEFESYMLVNVVGGKSWRIKNRFFGIFASLNNILDTTYKTGGYEQSRNVNYTLLKADMERDKPLFGSKYWFGPGTTYYAHVYLRF</sequence>
<keyword evidence="4" id="KW-0732">Signal</keyword>
<dbReference type="Proteomes" id="UP001148482">
    <property type="component" value="Unassembled WGS sequence"/>
</dbReference>
<evidence type="ECO:0000256" key="4">
    <source>
        <dbReference type="SAM" id="SignalP"/>
    </source>
</evidence>
<keyword evidence="2" id="KW-0472">Membrane</keyword>
<dbReference type="InterPro" id="IPR008969">
    <property type="entry name" value="CarboxyPept-like_regulatory"/>
</dbReference>
<name>A0A9X3HZM0_9FLAO</name>
<evidence type="ECO:0000256" key="3">
    <source>
        <dbReference type="ARBA" id="ARBA00023237"/>
    </source>
</evidence>
<protein>
    <submittedName>
        <fullName evidence="5">TonB-dependent receptor</fullName>
    </submittedName>
</protein>
<dbReference type="EMBL" id="JAPJDA010000002">
    <property type="protein sequence ID" value="MCX2836886.1"/>
    <property type="molecule type" value="Genomic_DNA"/>
</dbReference>
<feature type="signal peptide" evidence="4">
    <location>
        <begin position="1"/>
        <end position="22"/>
    </location>
</feature>
<proteinExistence type="predicted"/>
<feature type="chain" id="PRO_5040742548" evidence="4">
    <location>
        <begin position="23"/>
        <end position="932"/>
    </location>
</feature>
<evidence type="ECO:0000256" key="1">
    <source>
        <dbReference type="ARBA" id="ARBA00004442"/>
    </source>
</evidence>
<keyword evidence="6" id="KW-1185">Reference proteome</keyword>
<reference evidence="5" key="1">
    <citation type="submission" date="2022-11" db="EMBL/GenBank/DDBJ databases">
        <title>Salinimicrobium profundisediminis sp. nov., isolated from deep-sea sediment of the Mariana Trench.</title>
        <authorList>
            <person name="Fu H."/>
        </authorList>
    </citation>
    <scope>NUCLEOTIDE SEQUENCE</scope>
    <source>
        <strain evidence="5">MT39</strain>
    </source>
</reference>
<accession>A0A9X3HZM0</accession>
<dbReference type="AlphaFoldDB" id="A0A9X3HZM0"/>
<dbReference type="Pfam" id="PF13715">
    <property type="entry name" value="CarbopepD_reg_2"/>
    <property type="match status" value="1"/>
</dbReference>
<comment type="subcellular location">
    <subcellularLocation>
        <location evidence="1">Cell outer membrane</location>
    </subcellularLocation>
</comment>
<keyword evidence="5" id="KW-0675">Receptor</keyword>
<evidence type="ECO:0000313" key="6">
    <source>
        <dbReference type="Proteomes" id="UP001148482"/>
    </source>
</evidence>
<dbReference type="GO" id="GO:0009279">
    <property type="term" value="C:cell outer membrane"/>
    <property type="evidence" value="ECO:0007669"/>
    <property type="project" value="UniProtKB-SubCell"/>
</dbReference>
<dbReference type="Gene3D" id="2.40.170.20">
    <property type="entry name" value="TonB-dependent receptor, beta-barrel domain"/>
    <property type="match status" value="1"/>
</dbReference>
<evidence type="ECO:0000256" key="2">
    <source>
        <dbReference type="ARBA" id="ARBA00023136"/>
    </source>
</evidence>
<evidence type="ECO:0000313" key="5">
    <source>
        <dbReference type="EMBL" id="MCX2836886.1"/>
    </source>
</evidence>